<proteinExistence type="inferred from homology"/>
<dbReference type="AlphaFoldDB" id="A0A919RP19"/>
<dbReference type="Gene3D" id="2.60.40.10">
    <property type="entry name" value="Immunoglobulins"/>
    <property type="match status" value="1"/>
</dbReference>
<evidence type="ECO:0000256" key="7">
    <source>
        <dbReference type="ARBA" id="ARBA00030238"/>
    </source>
</evidence>
<dbReference type="GO" id="GO:0006508">
    <property type="term" value="P:proteolysis"/>
    <property type="evidence" value="ECO:0007669"/>
    <property type="project" value="UniProtKB-KW"/>
</dbReference>
<keyword evidence="13" id="KW-1185">Reference proteome</keyword>
<dbReference type="PRINTS" id="PR00723">
    <property type="entry name" value="SUBTILISIN"/>
</dbReference>
<dbReference type="InterPro" id="IPR013784">
    <property type="entry name" value="Carb-bd-like_fold"/>
</dbReference>
<organism evidence="12 13">
    <name type="scientific">Sinosporangium siamense</name>
    <dbReference type="NCBI Taxonomy" id="1367973"/>
    <lineage>
        <taxon>Bacteria</taxon>
        <taxon>Bacillati</taxon>
        <taxon>Actinomycetota</taxon>
        <taxon>Actinomycetes</taxon>
        <taxon>Streptosporangiales</taxon>
        <taxon>Streptosporangiaceae</taxon>
        <taxon>Sinosporangium</taxon>
    </lineage>
</organism>
<feature type="active site" description="Charge relay system" evidence="8">
    <location>
        <position position="240"/>
    </location>
</feature>
<evidence type="ECO:0000256" key="4">
    <source>
        <dbReference type="ARBA" id="ARBA00022670"/>
    </source>
</evidence>
<feature type="domain" description="Peptidase S8/S53" evidence="10">
    <location>
        <begin position="183"/>
        <end position="450"/>
    </location>
</feature>
<dbReference type="InterPro" id="IPR008969">
    <property type="entry name" value="CarboxyPept-like_regulatory"/>
</dbReference>
<dbReference type="SUPFAM" id="SSF49785">
    <property type="entry name" value="Galactose-binding domain-like"/>
    <property type="match status" value="1"/>
</dbReference>
<dbReference type="PROSITE" id="PS51892">
    <property type="entry name" value="SUBTILASE"/>
    <property type="match status" value="1"/>
</dbReference>
<dbReference type="InterPro" id="IPR015500">
    <property type="entry name" value="Peptidase_S8_subtilisin-rel"/>
</dbReference>
<dbReference type="Pfam" id="PF13620">
    <property type="entry name" value="CarboxypepD_reg"/>
    <property type="match status" value="3"/>
</dbReference>
<dbReference type="PANTHER" id="PTHR43806">
    <property type="entry name" value="PEPTIDASE S8"/>
    <property type="match status" value="1"/>
</dbReference>
<gene>
    <name evidence="12" type="ORF">Ssi02_75270</name>
</gene>
<evidence type="ECO:0000256" key="3">
    <source>
        <dbReference type="ARBA" id="ARBA00012595"/>
    </source>
</evidence>
<dbReference type="InterPro" id="IPR036852">
    <property type="entry name" value="Peptidase_S8/S53_dom_sf"/>
</dbReference>
<feature type="domain" description="Malectin" evidence="11">
    <location>
        <begin position="1014"/>
        <end position="1158"/>
    </location>
</feature>
<dbReference type="Gene3D" id="3.40.50.200">
    <property type="entry name" value="Peptidase S8/S53 domain"/>
    <property type="match status" value="1"/>
</dbReference>
<dbReference type="InterPro" id="IPR023828">
    <property type="entry name" value="Peptidase_S8_Ser-AS"/>
</dbReference>
<dbReference type="InterPro" id="IPR000209">
    <property type="entry name" value="Peptidase_S8/S53_dom"/>
</dbReference>
<dbReference type="SUPFAM" id="SSF52743">
    <property type="entry name" value="Subtilisin-like"/>
    <property type="match status" value="1"/>
</dbReference>
<evidence type="ECO:0000313" key="12">
    <source>
        <dbReference type="EMBL" id="GII97296.1"/>
    </source>
</evidence>
<dbReference type="GO" id="GO:0004252">
    <property type="term" value="F:serine-type endopeptidase activity"/>
    <property type="evidence" value="ECO:0007669"/>
    <property type="project" value="UniProtKB-UniRule"/>
</dbReference>
<dbReference type="InterPro" id="IPR050131">
    <property type="entry name" value="Peptidase_S8_subtilisin-like"/>
</dbReference>
<dbReference type="SUPFAM" id="SSF49464">
    <property type="entry name" value="Carboxypeptidase regulatory domain-like"/>
    <property type="match status" value="2"/>
</dbReference>
<dbReference type="GO" id="GO:0005975">
    <property type="term" value="P:carbohydrate metabolic process"/>
    <property type="evidence" value="ECO:0007669"/>
    <property type="project" value="UniProtKB-ARBA"/>
</dbReference>
<dbReference type="Pfam" id="PF00082">
    <property type="entry name" value="Peptidase_S8"/>
    <property type="match status" value="1"/>
</dbReference>
<keyword evidence="4 8" id="KW-0645">Protease</keyword>
<evidence type="ECO:0000256" key="1">
    <source>
        <dbReference type="ARBA" id="ARBA00000548"/>
    </source>
</evidence>
<protein>
    <recommendedName>
        <fullName evidence="3">alpha-amylase</fullName>
        <ecNumber evidence="3">3.2.1.1</ecNumber>
    </recommendedName>
    <alternativeName>
        <fullName evidence="7">1,4-alpha-D-glucan glucanohydrolase</fullName>
    </alternativeName>
</protein>
<comment type="catalytic activity">
    <reaction evidence="1">
        <text>Endohydrolysis of (1-&gt;4)-alpha-D-glucosidic linkages in polysaccharides containing three or more (1-&gt;4)-alpha-linked D-glucose units.</text>
        <dbReference type="EC" id="3.2.1.1"/>
    </reaction>
</comment>
<reference evidence="12" key="1">
    <citation type="submission" date="2021-01" db="EMBL/GenBank/DDBJ databases">
        <title>Whole genome shotgun sequence of Sinosporangium siamense NBRC 109515.</title>
        <authorList>
            <person name="Komaki H."/>
            <person name="Tamura T."/>
        </authorList>
    </citation>
    <scope>NUCLEOTIDE SEQUENCE</scope>
    <source>
        <strain evidence="12">NBRC 109515</strain>
    </source>
</reference>
<evidence type="ECO:0000313" key="13">
    <source>
        <dbReference type="Proteomes" id="UP000606172"/>
    </source>
</evidence>
<accession>A0A919RP19</accession>
<feature type="chain" id="PRO_5036719196" description="alpha-amylase" evidence="9">
    <location>
        <begin position="31"/>
        <end position="1173"/>
    </location>
</feature>
<evidence type="ECO:0000256" key="9">
    <source>
        <dbReference type="SAM" id="SignalP"/>
    </source>
</evidence>
<dbReference type="RefSeq" id="WP_204032960.1">
    <property type="nucleotide sequence ID" value="NZ_BOOW01000057.1"/>
</dbReference>
<dbReference type="PROSITE" id="PS00138">
    <property type="entry name" value="SUBTILASE_SER"/>
    <property type="match status" value="1"/>
</dbReference>
<name>A0A919RP19_9ACTN</name>
<comment type="caution">
    <text evidence="12">The sequence shown here is derived from an EMBL/GenBank/DDBJ whole genome shotgun (WGS) entry which is preliminary data.</text>
</comment>
<keyword evidence="6 8" id="KW-0720">Serine protease</keyword>
<feature type="signal peptide" evidence="9">
    <location>
        <begin position="1"/>
        <end position="30"/>
    </location>
</feature>
<evidence type="ECO:0000256" key="6">
    <source>
        <dbReference type="ARBA" id="ARBA00022825"/>
    </source>
</evidence>
<dbReference type="InterPro" id="IPR008979">
    <property type="entry name" value="Galactose-bd-like_sf"/>
</dbReference>
<dbReference type="Proteomes" id="UP000606172">
    <property type="component" value="Unassembled WGS sequence"/>
</dbReference>
<dbReference type="EC" id="3.2.1.1" evidence="3"/>
<dbReference type="InterPro" id="IPR013783">
    <property type="entry name" value="Ig-like_fold"/>
</dbReference>
<dbReference type="Gene3D" id="2.60.120.430">
    <property type="entry name" value="Galactose-binding lectin"/>
    <property type="match status" value="1"/>
</dbReference>
<dbReference type="Pfam" id="PF11721">
    <property type="entry name" value="Malectin"/>
    <property type="match status" value="1"/>
</dbReference>
<dbReference type="Gene3D" id="2.60.40.1120">
    <property type="entry name" value="Carboxypeptidase-like, regulatory domain"/>
    <property type="match status" value="3"/>
</dbReference>
<dbReference type="GO" id="GO:0030246">
    <property type="term" value="F:carbohydrate binding"/>
    <property type="evidence" value="ECO:0007669"/>
    <property type="project" value="InterPro"/>
</dbReference>
<keyword evidence="5 8" id="KW-0378">Hydrolase</keyword>
<evidence type="ECO:0000256" key="5">
    <source>
        <dbReference type="ARBA" id="ARBA00022801"/>
    </source>
</evidence>
<keyword evidence="9" id="KW-0732">Signal</keyword>
<comment type="similarity">
    <text evidence="2 8">Belongs to the peptidase S8 family.</text>
</comment>
<evidence type="ECO:0000256" key="8">
    <source>
        <dbReference type="PROSITE-ProRule" id="PRU01240"/>
    </source>
</evidence>
<feature type="active site" description="Charge relay system" evidence="8">
    <location>
        <position position="410"/>
    </location>
</feature>
<dbReference type="EMBL" id="BOOW01000057">
    <property type="protein sequence ID" value="GII97296.1"/>
    <property type="molecule type" value="Genomic_DNA"/>
</dbReference>
<evidence type="ECO:0000256" key="2">
    <source>
        <dbReference type="ARBA" id="ARBA00011073"/>
    </source>
</evidence>
<feature type="active site" description="Charge relay system" evidence="8">
    <location>
        <position position="192"/>
    </location>
</feature>
<dbReference type="GO" id="GO:0004556">
    <property type="term" value="F:alpha-amylase activity"/>
    <property type="evidence" value="ECO:0007669"/>
    <property type="project" value="UniProtKB-EC"/>
</dbReference>
<evidence type="ECO:0000259" key="10">
    <source>
        <dbReference type="Pfam" id="PF00082"/>
    </source>
</evidence>
<dbReference type="PANTHER" id="PTHR43806:SF67">
    <property type="entry name" value="EGF-LIKE DOMAIN-CONTAINING PROTEIN"/>
    <property type="match status" value="1"/>
</dbReference>
<dbReference type="SUPFAM" id="SSF49452">
    <property type="entry name" value="Starch-binding domain-like"/>
    <property type="match status" value="1"/>
</dbReference>
<dbReference type="InterPro" id="IPR021720">
    <property type="entry name" value="Malectin_dom"/>
</dbReference>
<sequence length="1173" mass="123320">MPRFSRRWRTILTGTATILALLWAQGAAHAAVPGPAPHKISKAVLHDLTDQSTATFLVHLKEGADLSAATNAKDKGDKAAQVYKAKNAYAASTQAGLRKFLTARKASFTPFWIVNAVKVTGDARLAREIAKLPEVHRIEADRAIPMPEPVPGPKKSEAKVNAVEWNVDRIGARRVWSEFGTRGEDIVVASIDTGVQFDHPALAAQYRGRRADGTVDHNYNWYEPGTTYCPLGTPCDLSGHGTHTMGTMVGGAGTDIIGVAPGATWIAAQACLDACWTSDLLAAGQWVVAPTDVSGQNPRPDLAPHVVNNSWSGDDFHPWSKPMIDAWIAAGIFPVFSAGDSGPTCNSTSSPGADTGTYSAGAFDIGGAIAHFSSRGIGENHGIKPNVAAPGVNIRSSVPGDSYDVLSGTSMAAPHVAGTVALLWSAAPTLKGDVTATRELLDHTAADVADTSCGGTRAKNNVWGEGRLDAYKAVQDSPTGETGGLTGTVTSGGARQAQVAVTVAGPMHRTVVTNTAGAYTLPHLKIGTYQVTARKIGYADAAATVTVTAGSAIAHNIPLTARPTRMVSGTVTVDGAPDAGAVVAVGDTPVSTTTDASGRYRLAVPPGDYELTVTPPHTHCSGPVTTAAAVRRDLVKDIALPRRTDAFGYTCVSGKEPYVAGTGKLPFDDRRIKLPFPFLFYGGDYTDAWVSPRGWLSFLDRENGGLNRPTPSQDTPKAAVIPFWDELSIDDKAGIYTATVGNAPDRTFVVEWRNAAIDADPRRRISFSALLGEDGSIGFRYRGAGGGAATGTGATVGLSNHNDRDGFQYSFNQASLTDGQSLTFTAGRHGLLSGKVTDANDGRPLAGAFVNIGDVATLSTGVDGTFTAQVPAGDYRVSADKAHYGSLSQVATVTVGKRTSVGVALSTGKVTASVKALDLVMAADSVKSGTVVLTNRGSTTTSYTLETDPARSWLSASPAGGKLGPGASAKVTVTVRGTKAVKGSLRTGELLVRSTSGRKPLLGIPVSVIVPKVQIAVDVGSKRKAVDSAGEHWSADRKYTRGRHGYLAPVNKTHTAKGPIHGTRDGALFKKARESMTEYRFDKIPDGVYTVELGFAETRDIRAKHRVMDVRIEGEVAVPALDLSQEVGLRAATVRQFTVKVLDGQLNVQFTARTGTPILNTIRVWERPDKNTR</sequence>
<evidence type="ECO:0000259" key="11">
    <source>
        <dbReference type="Pfam" id="PF11721"/>
    </source>
</evidence>